<feature type="transmembrane region" description="Helical" evidence="1">
    <location>
        <begin position="238"/>
        <end position="259"/>
    </location>
</feature>
<name>A0ABY7G986_MYAAR</name>
<keyword evidence="1" id="KW-0812">Transmembrane</keyword>
<feature type="transmembrane region" description="Helical" evidence="1">
    <location>
        <begin position="271"/>
        <end position="294"/>
    </location>
</feature>
<sequence>MAWYQTFVDADKELTSNSDYGLGNTCRNGYLRGQICIGDCRCEVNTGRTEYRSGNICTDDCVKSCGRCLRDLGEGVTASCSGNGDAVSQCANGICTGLSFVATGTCSALSFLGQCCYEICSVQLLLHLFLPLCSMSISISSVVLPYWAWGETNVIAVGLFEYCNFTEENRISNQSECSSLFVCFQSDFKIHLLIKAASGLQITYIVLHVITILLATISQQKEDDSYDQPDTCQYCNGVVVLIAAAICYIGIIVFLSGVIQSHSFKGGPPRLSINLAMISCVLYLTYAAVCFGQPKVHICVPTSTAVVYLLIFMMTNKTVLIVVLVLIGTLIVLLKKCR</sequence>
<evidence type="ECO:0000313" key="3">
    <source>
        <dbReference type="Proteomes" id="UP001164746"/>
    </source>
</evidence>
<proteinExistence type="predicted"/>
<accession>A0ABY7G986</accession>
<keyword evidence="3" id="KW-1185">Reference proteome</keyword>
<feature type="transmembrane region" description="Helical" evidence="1">
    <location>
        <begin position="199"/>
        <end position="218"/>
    </location>
</feature>
<keyword evidence="1" id="KW-1133">Transmembrane helix</keyword>
<dbReference type="Proteomes" id="UP001164746">
    <property type="component" value="Chromosome 17"/>
</dbReference>
<evidence type="ECO:0000256" key="1">
    <source>
        <dbReference type="SAM" id="Phobius"/>
    </source>
</evidence>
<gene>
    <name evidence="2" type="ORF">MAR_033507</name>
</gene>
<feature type="transmembrane region" description="Helical" evidence="1">
    <location>
        <begin position="306"/>
        <end position="334"/>
    </location>
</feature>
<evidence type="ECO:0000313" key="2">
    <source>
        <dbReference type="EMBL" id="WAR30965.1"/>
    </source>
</evidence>
<organism evidence="2 3">
    <name type="scientific">Mya arenaria</name>
    <name type="common">Soft-shell clam</name>
    <dbReference type="NCBI Taxonomy" id="6604"/>
    <lineage>
        <taxon>Eukaryota</taxon>
        <taxon>Metazoa</taxon>
        <taxon>Spiralia</taxon>
        <taxon>Lophotrochozoa</taxon>
        <taxon>Mollusca</taxon>
        <taxon>Bivalvia</taxon>
        <taxon>Autobranchia</taxon>
        <taxon>Heteroconchia</taxon>
        <taxon>Euheterodonta</taxon>
        <taxon>Imparidentia</taxon>
        <taxon>Neoheterodontei</taxon>
        <taxon>Myida</taxon>
        <taxon>Myoidea</taxon>
        <taxon>Myidae</taxon>
        <taxon>Mya</taxon>
    </lineage>
</organism>
<reference evidence="2" key="1">
    <citation type="submission" date="2022-11" db="EMBL/GenBank/DDBJ databases">
        <title>Centuries of genome instability and evolution in soft-shell clam transmissible cancer (bioRxiv).</title>
        <authorList>
            <person name="Hart S.F.M."/>
            <person name="Yonemitsu M.A."/>
            <person name="Giersch R.M."/>
            <person name="Beal B.F."/>
            <person name="Arriagada G."/>
            <person name="Davis B.W."/>
            <person name="Ostrander E.A."/>
            <person name="Goff S.P."/>
            <person name="Metzger M.J."/>
        </authorList>
    </citation>
    <scope>NUCLEOTIDE SEQUENCE</scope>
    <source>
        <strain evidence="2">MELC-2E11</strain>
        <tissue evidence="2">Siphon/mantle</tissue>
    </source>
</reference>
<keyword evidence="1" id="KW-0472">Membrane</keyword>
<dbReference type="EMBL" id="CP111028">
    <property type="protein sequence ID" value="WAR30965.1"/>
    <property type="molecule type" value="Genomic_DNA"/>
</dbReference>
<feature type="transmembrane region" description="Helical" evidence="1">
    <location>
        <begin position="124"/>
        <end position="149"/>
    </location>
</feature>
<feature type="non-terminal residue" evidence="2">
    <location>
        <position position="338"/>
    </location>
</feature>
<protein>
    <submittedName>
        <fullName evidence="2">Uncharacterized protein</fullName>
    </submittedName>
</protein>